<evidence type="ECO:0000256" key="1">
    <source>
        <dbReference type="SAM" id="SignalP"/>
    </source>
</evidence>
<sequence>MMKPFLFSSCLALATFPSAHAAVMIVPDSIHEVSSFFSPEYKPQNTINGSGLPGDYSASSIHAAYSNTGGGNHWTSAADTQPLDQFITFAFNTAQDLTSFVMWNHQSNGGISTNSGYDVTLFDLTFYAADGTTVLFTLNDLAAQPDTASGQVFNFSVVEGVSLVRFDIEGVQGSNDYTGLGEVAFMAVPEPGAAMLGVMALAGSVMRRRRN</sequence>
<evidence type="ECO:0000313" key="3">
    <source>
        <dbReference type="Proteomes" id="UP000501812"/>
    </source>
</evidence>
<dbReference type="AlphaFoldDB" id="A0A858RNS2"/>
<reference evidence="2 3" key="1">
    <citation type="submission" date="2020-04" db="EMBL/GenBank/DDBJ databases">
        <title>Luteolibacter sp. G-1-1-1 isolated from soil.</title>
        <authorList>
            <person name="Dahal R.H."/>
        </authorList>
    </citation>
    <scope>NUCLEOTIDE SEQUENCE [LARGE SCALE GENOMIC DNA]</scope>
    <source>
        <strain evidence="2 3">G-1-1-1</strain>
    </source>
</reference>
<accession>A0A858RNS2</accession>
<keyword evidence="3" id="KW-1185">Reference proteome</keyword>
<keyword evidence="1" id="KW-0732">Signal</keyword>
<dbReference type="KEGG" id="luo:HHL09_22900"/>
<dbReference type="RefSeq" id="WP_169456999.1">
    <property type="nucleotide sequence ID" value="NZ_CP051774.1"/>
</dbReference>
<dbReference type="Proteomes" id="UP000501812">
    <property type="component" value="Chromosome"/>
</dbReference>
<organism evidence="2 3">
    <name type="scientific">Luteolibacter luteus</name>
    <dbReference type="NCBI Taxonomy" id="2728835"/>
    <lineage>
        <taxon>Bacteria</taxon>
        <taxon>Pseudomonadati</taxon>
        <taxon>Verrucomicrobiota</taxon>
        <taxon>Verrucomicrobiia</taxon>
        <taxon>Verrucomicrobiales</taxon>
        <taxon>Verrucomicrobiaceae</taxon>
        <taxon>Luteolibacter</taxon>
    </lineage>
</organism>
<proteinExistence type="predicted"/>
<feature type="chain" id="PRO_5032660806" description="PEP-CTERM sorting domain-containing protein" evidence="1">
    <location>
        <begin position="22"/>
        <end position="211"/>
    </location>
</feature>
<name>A0A858RNS2_9BACT</name>
<evidence type="ECO:0000313" key="2">
    <source>
        <dbReference type="EMBL" id="QJE98512.1"/>
    </source>
</evidence>
<evidence type="ECO:0008006" key="4">
    <source>
        <dbReference type="Google" id="ProtNLM"/>
    </source>
</evidence>
<gene>
    <name evidence="2" type="ORF">HHL09_22900</name>
</gene>
<dbReference type="Gene3D" id="2.60.120.260">
    <property type="entry name" value="Galactose-binding domain-like"/>
    <property type="match status" value="1"/>
</dbReference>
<protein>
    <recommendedName>
        <fullName evidence="4">PEP-CTERM sorting domain-containing protein</fullName>
    </recommendedName>
</protein>
<feature type="signal peptide" evidence="1">
    <location>
        <begin position="1"/>
        <end position="21"/>
    </location>
</feature>
<dbReference type="EMBL" id="CP051774">
    <property type="protein sequence ID" value="QJE98512.1"/>
    <property type="molecule type" value="Genomic_DNA"/>
</dbReference>